<reference evidence="1 2" key="1">
    <citation type="submission" date="2018-02" db="EMBL/GenBank/DDBJ databases">
        <title>Insights into the biology of acidophilic members of the Acidiferrobacteraceae family derived from comparative genomic analyses.</title>
        <authorList>
            <person name="Issotta F."/>
            <person name="Thyssen C."/>
            <person name="Mena C."/>
            <person name="Moya A."/>
            <person name="Bellenberg S."/>
            <person name="Sproer C."/>
            <person name="Covarrubias P.C."/>
            <person name="Sand W."/>
            <person name="Quatrini R."/>
            <person name="Vera M."/>
        </authorList>
    </citation>
    <scope>NUCLEOTIDE SEQUENCE [LARGE SCALE GENOMIC DNA]</scope>
    <source>
        <strain evidence="2">m-1</strain>
    </source>
</reference>
<sequence length="105" mass="11682">MDDYIDPQARCPGPESLRPDAVIIEGRTHNGHACRIIDNTCSVARKDLVEVLDGLIAARRFGMAALSARGGQTLVIGRPEATHVQFGDTLYRLLLYPYEARIERF</sequence>
<evidence type="ECO:0000313" key="1">
    <source>
        <dbReference type="EMBL" id="RCN56551.1"/>
    </source>
</evidence>
<dbReference type="EMBL" id="PSYR01000002">
    <property type="protein sequence ID" value="RCN56551.1"/>
    <property type="molecule type" value="Genomic_DNA"/>
</dbReference>
<organism evidence="1 2">
    <name type="scientific">Acidiferrobacter thiooxydans</name>
    <dbReference type="NCBI Taxonomy" id="163359"/>
    <lineage>
        <taxon>Bacteria</taxon>
        <taxon>Pseudomonadati</taxon>
        <taxon>Pseudomonadota</taxon>
        <taxon>Gammaproteobacteria</taxon>
        <taxon>Acidiferrobacterales</taxon>
        <taxon>Acidiferrobacteraceae</taxon>
        <taxon>Acidiferrobacter</taxon>
    </lineage>
</organism>
<evidence type="ECO:0000313" key="2">
    <source>
        <dbReference type="Proteomes" id="UP000253250"/>
    </source>
</evidence>
<dbReference type="AlphaFoldDB" id="A0A1C2G551"/>
<proteinExistence type="predicted"/>
<name>A0A1C2G551_9GAMM</name>
<gene>
    <name evidence="1" type="ORF">C4900_12220</name>
</gene>
<dbReference type="RefSeq" id="WP_065968638.1">
    <property type="nucleotide sequence ID" value="NZ_CP080624.1"/>
</dbReference>
<dbReference type="OrthoDB" id="5296443at2"/>
<dbReference type="Proteomes" id="UP000253250">
    <property type="component" value="Unassembled WGS sequence"/>
</dbReference>
<accession>A0A1C2G551</accession>
<protein>
    <submittedName>
        <fullName evidence="1">Uncharacterized protein</fullName>
    </submittedName>
</protein>
<comment type="caution">
    <text evidence="1">The sequence shown here is derived from an EMBL/GenBank/DDBJ whole genome shotgun (WGS) entry which is preliminary data.</text>
</comment>
<keyword evidence="2" id="KW-1185">Reference proteome</keyword>